<dbReference type="SUPFAM" id="SSF56672">
    <property type="entry name" value="DNA/RNA polymerases"/>
    <property type="match status" value="1"/>
</dbReference>
<feature type="signal peptide" evidence="1">
    <location>
        <begin position="1"/>
        <end position="22"/>
    </location>
</feature>
<accession>L7M1A0</accession>
<dbReference type="AlphaFoldDB" id="L7M1A0"/>
<reference evidence="3" key="2">
    <citation type="journal article" date="2015" name="J. Proteomics">
        <title>Sexual differences in the sialomes of the zebra tick, Rhipicephalus pulchellus.</title>
        <authorList>
            <person name="Tan A.W."/>
            <person name="Francischetti I.M."/>
            <person name="Slovak M."/>
            <person name="Kini R.M."/>
            <person name="Ribeiro J.M."/>
        </authorList>
    </citation>
    <scope>NUCLEOTIDE SEQUENCE</scope>
    <source>
        <tissue evidence="3">Salivary gland</tissue>
    </source>
</reference>
<dbReference type="PANTHER" id="PTHR19446">
    <property type="entry name" value="REVERSE TRANSCRIPTASES"/>
    <property type="match status" value="1"/>
</dbReference>
<dbReference type="InterPro" id="IPR000477">
    <property type="entry name" value="RT_dom"/>
</dbReference>
<dbReference type="Pfam" id="PF00078">
    <property type="entry name" value="RVT_1"/>
    <property type="match status" value="1"/>
</dbReference>
<feature type="domain" description="Reverse transcriptase" evidence="2">
    <location>
        <begin position="10"/>
        <end position="286"/>
    </location>
</feature>
<reference evidence="3" key="1">
    <citation type="submission" date="2012-11" db="EMBL/GenBank/DDBJ databases">
        <authorList>
            <person name="Lucero-Rivera Y.E."/>
            <person name="Tovar-Ramirez D."/>
        </authorList>
    </citation>
    <scope>NUCLEOTIDE SEQUENCE</scope>
    <source>
        <tissue evidence="3">Salivary gland</tissue>
    </source>
</reference>
<evidence type="ECO:0000259" key="2">
    <source>
        <dbReference type="PROSITE" id="PS50878"/>
    </source>
</evidence>
<dbReference type="GO" id="GO:0071897">
    <property type="term" value="P:DNA biosynthetic process"/>
    <property type="evidence" value="ECO:0007669"/>
    <property type="project" value="UniProtKB-ARBA"/>
</dbReference>
<dbReference type="PROSITE" id="PS50878">
    <property type="entry name" value="RT_POL"/>
    <property type="match status" value="1"/>
</dbReference>
<evidence type="ECO:0000256" key="1">
    <source>
        <dbReference type="SAM" id="SignalP"/>
    </source>
</evidence>
<evidence type="ECO:0000313" key="3">
    <source>
        <dbReference type="EMBL" id="JAA57627.1"/>
    </source>
</evidence>
<dbReference type="EMBL" id="GACK01007407">
    <property type="protein sequence ID" value="JAA57627.1"/>
    <property type="molecule type" value="mRNA"/>
</dbReference>
<protein>
    <submittedName>
        <fullName evidence="3">Putative tick transposon</fullName>
    </submittedName>
</protein>
<feature type="chain" id="PRO_5003980727" evidence="1">
    <location>
        <begin position="23"/>
        <end position="682"/>
    </location>
</feature>
<keyword evidence="1" id="KW-0732">Signal</keyword>
<organism evidence="3">
    <name type="scientific">Rhipicephalus pulchellus</name>
    <name type="common">Yellow backed tick</name>
    <name type="synonym">Dermacentor pulchellus</name>
    <dbReference type="NCBI Taxonomy" id="72859"/>
    <lineage>
        <taxon>Eukaryota</taxon>
        <taxon>Metazoa</taxon>
        <taxon>Ecdysozoa</taxon>
        <taxon>Arthropoda</taxon>
        <taxon>Chelicerata</taxon>
        <taxon>Arachnida</taxon>
        <taxon>Acari</taxon>
        <taxon>Parasitiformes</taxon>
        <taxon>Ixodida</taxon>
        <taxon>Ixodoidea</taxon>
        <taxon>Ixodidae</taxon>
        <taxon>Rhipicephalinae</taxon>
        <taxon>Rhipicephalus</taxon>
        <taxon>Rhipicephalus</taxon>
    </lineage>
</organism>
<dbReference type="CDD" id="cd01650">
    <property type="entry name" value="RT_nLTR_like"/>
    <property type="match status" value="1"/>
</dbReference>
<dbReference type="InterPro" id="IPR043502">
    <property type="entry name" value="DNA/RNA_pol_sf"/>
</dbReference>
<proteinExistence type="evidence at transcript level"/>
<name>L7M1A0_RHIPC</name>
<sequence>MLILRVLLNLIMLQRRLPLVLCNARTIFIPKVPGASTASLHRPITVSHVLTRVLHKIYTKRLMAEIPLDLRQRAFIPADGCAENVMLLQTIMNEAKHSLVPLAMASVDVAKAFDRVTHQAIVHGLRCKGVSDEFCDYIADYYSMATTVLGMNGKTLLVHPTRGVRQGDPLSPLLFNLVLDKFLQHQGDAISFRSGGVSASAMAFADDIILTAGTPGGLQSQLDSLHTYLQERGLDVNASKSRTLTIIPSGKEKKAKIVTDRVYTIGGQPIEATTCTATWKYLGIQFQGVHATNDTVRKDLAALLHRLAKAPLKPQQRLVALRFYLIPRLIHRLVLGPTSAKMLLGLDRMIRSAVRHWINLPHDVPLGFLYAPIPVGGLGILCLRTTIPGMRIKRLKSLLHSSHYPCAAAATTETMIKASRQAERMAYFRGEELRNSKASAKYWTKMLHQSFDGTPLRMCTNAPGSTAWLGEGTTFLSGKEFIKLVRFHISAMPTLTRLRRGQDVPVSCRAGCDSRESLGHVLQQCHRTHHQRIERHDGVVRYLASRLKEKGWSVQQEPHYRTSQGVKIPDLVLRRDHQTVILDVQVVGTRVALSEAYNMKRDKYLFPELTRLVSPHSTPIVAAVTMSYRGTWARETVNVLTDVGLGRHDLKMMTIRCLQGGLRAFNVHQRTTAMRPRHSRTG</sequence>